<comment type="caution">
    <text evidence="1">The sequence shown here is derived from an EMBL/GenBank/DDBJ whole genome shotgun (WGS) entry which is preliminary data.</text>
</comment>
<evidence type="ECO:0000313" key="2">
    <source>
        <dbReference type="Proteomes" id="UP000768462"/>
    </source>
</evidence>
<evidence type="ECO:0000313" key="1">
    <source>
        <dbReference type="EMBL" id="MBE6059797.1"/>
    </source>
</evidence>
<dbReference type="Pfam" id="PF02585">
    <property type="entry name" value="PIG-L"/>
    <property type="match status" value="1"/>
</dbReference>
<dbReference type="AlphaFoldDB" id="A0A927W9R6"/>
<dbReference type="PANTHER" id="PTHR12993">
    <property type="entry name" value="N-ACETYLGLUCOSAMINYL-PHOSPHATIDYLINOSITOL DE-N-ACETYLASE-RELATED"/>
    <property type="match status" value="1"/>
</dbReference>
<dbReference type="Gene3D" id="3.40.50.10320">
    <property type="entry name" value="LmbE-like"/>
    <property type="match status" value="1"/>
</dbReference>
<dbReference type="InterPro" id="IPR024078">
    <property type="entry name" value="LmbE-like_dom_sf"/>
</dbReference>
<dbReference type="GO" id="GO:0016811">
    <property type="term" value="F:hydrolase activity, acting on carbon-nitrogen (but not peptide) bonds, in linear amides"/>
    <property type="evidence" value="ECO:0007669"/>
    <property type="project" value="TreeGrafter"/>
</dbReference>
<dbReference type="Proteomes" id="UP000768462">
    <property type="component" value="Unassembled WGS sequence"/>
</dbReference>
<dbReference type="InterPro" id="IPR003737">
    <property type="entry name" value="GlcNAc_PI_deacetylase-related"/>
</dbReference>
<sequence length="221" mass="25780">MMQKILVVATHPDDETLGAGGLILKKKKEGCKVYVLNMTDMSRECGFTQEQINIRTMEIDKMTRRYSLDGYYNLKLKPAMLDTYSYDELVKKVSDVFREVKPDTVILPYMYDIHSDHRIVFEVCYSCTKSFRYHFVKKVLMMETPSETDFALPQQTFSPNYFVNISEYINEKVEIAEIFKSEIREHPFPRSKRNIRAYGTIRGAVIGVDSAEAFFLLKEID</sequence>
<name>A0A927W9R6_9CLOT</name>
<gene>
    <name evidence="1" type="ORF">E7215_06445</name>
</gene>
<proteinExistence type="predicted"/>
<accession>A0A927W9R6</accession>
<dbReference type="SUPFAM" id="SSF102588">
    <property type="entry name" value="LmbE-like"/>
    <property type="match status" value="1"/>
</dbReference>
<dbReference type="EMBL" id="SVCM01000073">
    <property type="protein sequence ID" value="MBE6059797.1"/>
    <property type="molecule type" value="Genomic_DNA"/>
</dbReference>
<protein>
    <submittedName>
        <fullName evidence="1">PIG-L family deacetylase</fullName>
    </submittedName>
</protein>
<reference evidence="1" key="1">
    <citation type="submission" date="2019-04" db="EMBL/GenBank/DDBJ databases">
        <title>Evolution of Biomass-Degrading Anaerobic Consortia Revealed by Metagenomics.</title>
        <authorList>
            <person name="Peng X."/>
        </authorList>
    </citation>
    <scope>NUCLEOTIDE SEQUENCE</scope>
    <source>
        <strain evidence="1">SIG254</strain>
    </source>
</reference>
<organism evidence="1 2">
    <name type="scientific">Clostridium sulfidigenes</name>
    <dbReference type="NCBI Taxonomy" id="318464"/>
    <lineage>
        <taxon>Bacteria</taxon>
        <taxon>Bacillati</taxon>
        <taxon>Bacillota</taxon>
        <taxon>Clostridia</taxon>
        <taxon>Eubacteriales</taxon>
        <taxon>Clostridiaceae</taxon>
        <taxon>Clostridium</taxon>
    </lineage>
</organism>
<dbReference type="PANTHER" id="PTHR12993:SF11">
    <property type="entry name" value="N-ACETYLGLUCOSAMINYL-PHOSPHATIDYLINOSITOL DE-N-ACETYLASE"/>
    <property type="match status" value="1"/>
</dbReference>